<keyword evidence="1" id="KW-0472">Membrane</keyword>
<geneLocation type="plastid" evidence="2"/>
<accession>A0A222AH71</accession>
<dbReference type="RefSeq" id="YP_009420226.1">
    <property type="nucleotide sequence ID" value="NC_035720.1"/>
</dbReference>
<protein>
    <submittedName>
        <fullName evidence="2">Uncharacterized protein</fullName>
    </submittedName>
</protein>
<dbReference type="GeneID" id="33909969"/>
<keyword evidence="2" id="KW-0934">Plastid</keyword>
<dbReference type="AlphaFoldDB" id="A0A222AH71"/>
<organism evidence="2">
    <name type="scientific">Cryptomonas curvata</name>
    <dbReference type="NCBI Taxonomy" id="233186"/>
    <lineage>
        <taxon>Eukaryota</taxon>
        <taxon>Cryptophyceae</taxon>
        <taxon>Cryptomonadales</taxon>
        <taxon>Cryptomonadaceae</taxon>
        <taxon>Cryptomonas</taxon>
    </lineage>
</organism>
<sequence length="128" mass="15329">MHPKGTMIKFLDKFNYVYALFCILVSYCFFTNLSFKKCLLKIDSFPISTHRHLIDSYPKEERKLLLDFKYRRTIDNSKEKSILIDKECRILGYKSFNSRENISSNFTFYLHKKLAYSTLFGSIRLIRL</sequence>
<keyword evidence="1" id="KW-1133">Transmembrane helix</keyword>
<name>A0A222AH71_9CRYP</name>
<feature type="transmembrane region" description="Helical" evidence="1">
    <location>
        <begin position="16"/>
        <end position="35"/>
    </location>
</feature>
<evidence type="ECO:0000256" key="1">
    <source>
        <dbReference type="SAM" id="Phobius"/>
    </source>
</evidence>
<reference evidence="2" key="1">
    <citation type="journal article" date="2017" name="Genome Biol. Evol.">
        <title>Evolutionary Dynamics of Cryptophyte Plastid Genomes.</title>
        <authorList>
            <person name="Kim J.I."/>
            <person name="Moore C.E."/>
            <person name="Archibald J.M."/>
            <person name="Bhattacharya D."/>
            <person name="Yi G."/>
            <person name="Yoon H.S."/>
            <person name="Shin W."/>
        </authorList>
    </citation>
    <scope>NUCLEOTIDE SEQUENCE</scope>
    <source>
        <strain evidence="2">CNUKR</strain>
    </source>
</reference>
<keyword evidence="1" id="KW-0812">Transmembrane</keyword>
<gene>
    <name evidence="2" type="primary">orf142</name>
</gene>
<proteinExistence type="predicted"/>
<dbReference type="EMBL" id="KY856939">
    <property type="protein sequence ID" value="ASO75714.1"/>
    <property type="molecule type" value="Genomic_DNA"/>
</dbReference>
<evidence type="ECO:0000313" key="2">
    <source>
        <dbReference type="EMBL" id="ASO75714.1"/>
    </source>
</evidence>